<evidence type="ECO:0000256" key="1">
    <source>
        <dbReference type="SAM" id="Phobius"/>
    </source>
</evidence>
<evidence type="ECO:0000313" key="2">
    <source>
        <dbReference type="EMBL" id="WNM27113.1"/>
    </source>
</evidence>
<keyword evidence="1" id="KW-0472">Membrane</keyword>
<dbReference type="EMBL" id="CP134880">
    <property type="protein sequence ID" value="WNM27113.1"/>
    <property type="molecule type" value="Genomic_DNA"/>
</dbReference>
<dbReference type="AlphaFoldDB" id="A0AA96FCA4"/>
<keyword evidence="1" id="KW-0812">Transmembrane</keyword>
<reference evidence="2" key="1">
    <citation type="submission" date="2023-09" db="EMBL/GenBank/DDBJ databases">
        <title>Demequina sp. a novel bacteria isolated from Capsicum annuum.</title>
        <authorList>
            <person name="Humaira Z."/>
            <person name="Lee J."/>
            <person name="Cho D."/>
        </authorList>
    </citation>
    <scope>NUCLEOTIDE SEQUENCE</scope>
    <source>
        <strain evidence="2">PMTSA13</strain>
    </source>
</reference>
<keyword evidence="1" id="KW-1133">Transmembrane helix</keyword>
<gene>
    <name evidence="2" type="ORF">RN607_13055</name>
</gene>
<feature type="transmembrane region" description="Helical" evidence="1">
    <location>
        <begin position="30"/>
        <end position="46"/>
    </location>
</feature>
<protein>
    <submittedName>
        <fullName evidence="2">Uncharacterized protein</fullName>
    </submittedName>
</protein>
<feature type="transmembrane region" description="Helical" evidence="1">
    <location>
        <begin position="52"/>
        <end position="69"/>
    </location>
</feature>
<name>A0AA96FCA4_9MICO</name>
<organism evidence="2">
    <name type="scientific">Demequina capsici</name>
    <dbReference type="NCBI Taxonomy" id="3075620"/>
    <lineage>
        <taxon>Bacteria</taxon>
        <taxon>Bacillati</taxon>
        <taxon>Actinomycetota</taxon>
        <taxon>Actinomycetes</taxon>
        <taxon>Micrococcales</taxon>
        <taxon>Demequinaceae</taxon>
        <taxon>Demequina</taxon>
    </lineage>
</organism>
<dbReference type="RefSeq" id="WP_313543051.1">
    <property type="nucleotide sequence ID" value="NZ_CP134880.1"/>
</dbReference>
<proteinExistence type="predicted"/>
<dbReference type="KEGG" id="dcp:RN607_13055"/>
<feature type="transmembrane region" description="Helical" evidence="1">
    <location>
        <begin position="6"/>
        <end position="23"/>
    </location>
</feature>
<accession>A0AA96FCA4</accession>
<dbReference type="Proteomes" id="UP001303408">
    <property type="component" value="Chromosome"/>
</dbReference>
<sequence>MTTAFMIILLLGVSALLVARLLFKDAADGVAYAVFTVAFLAASATEHGWQRWASIGVAVLHALWFANWLRKRSAASKRDALDAAHASMS</sequence>